<dbReference type="SUPFAM" id="SSF56112">
    <property type="entry name" value="Protein kinase-like (PK-like)"/>
    <property type="match status" value="1"/>
</dbReference>
<feature type="transmembrane region" description="Helical" evidence="2">
    <location>
        <begin position="987"/>
        <end position="1012"/>
    </location>
</feature>
<dbReference type="CDD" id="cd13971">
    <property type="entry name" value="ADCK2-like"/>
    <property type="match status" value="1"/>
</dbReference>
<dbReference type="InterPro" id="IPR004147">
    <property type="entry name" value="ABC1_dom"/>
</dbReference>
<name>A0A8J4G5M1_9CHLO</name>
<feature type="compositionally biased region" description="Pro residues" evidence="1">
    <location>
        <begin position="803"/>
        <end position="812"/>
    </location>
</feature>
<feature type="compositionally biased region" description="Low complexity" evidence="1">
    <location>
        <begin position="1317"/>
        <end position="1330"/>
    </location>
</feature>
<evidence type="ECO:0000256" key="1">
    <source>
        <dbReference type="SAM" id="MobiDB-lite"/>
    </source>
</evidence>
<comment type="caution">
    <text evidence="4">The sequence shown here is derived from an EMBL/GenBank/DDBJ whole genome shotgun (WGS) entry which is preliminary data.</text>
</comment>
<keyword evidence="2" id="KW-0472">Membrane</keyword>
<feature type="region of interest" description="Disordered" evidence="1">
    <location>
        <begin position="1310"/>
        <end position="1330"/>
    </location>
</feature>
<dbReference type="InterPro" id="IPR044095">
    <property type="entry name" value="ADCK2_dom"/>
</dbReference>
<dbReference type="Proteomes" id="UP000722791">
    <property type="component" value="Unassembled WGS sequence"/>
</dbReference>
<feature type="compositionally biased region" description="Basic residues" evidence="1">
    <location>
        <begin position="869"/>
        <end position="881"/>
    </location>
</feature>
<dbReference type="PANTHER" id="PTHR45890:SF9">
    <property type="entry name" value="PROTEIN KINASE DOMAIN-CONTAINING PROTEIN"/>
    <property type="match status" value="1"/>
</dbReference>
<keyword evidence="2" id="KW-0812">Transmembrane</keyword>
<reference evidence="4" key="1">
    <citation type="journal article" date="2021" name="Proc. Natl. Acad. Sci. U.S.A.">
        <title>Three genomes in the algal genus Volvox reveal the fate of a haploid sex-determining region after a transition to homothallism.</title>
        <authorList>
            <person name="Yamamoto K."/>
            <person name="Hamaji T."/>
            <person name="Kawai-Toyooka H."/>
            <person name="Matsuzaki R."/>
            <person name="Takahashi F."/>
            <person name="Nishimura Y."/>
            <person name="Kawachi M."/>
            <person name="Noguchi H."/>
            <person name="Minakuchi Y."/>
            <person name="Umen J.G."/>
            <person name="Toyoda A."/>
            <person name="Nozaki H."/>
        </authorList>
    </citation>
    <scope>NUCLEOTIDE SEQUENCE</scope>
    <source>
        <strain evidence="4">NIES-3785</strain>
    </source>
</reference>
<feature type="compositionally biased region" description="Polar residues" evidence="1">
    <location>
        <begin position="619"/>
        <end position="633"/>
    </location>
</feature>
<accession>A0A8J4G5M1</accession>
<evidence type="ECO:0000313" key="4">
    <source>
        <dbReference type="EMBL" id="GIM00515.1"/>
    </source>
</evidence>
<sequence length="1483" mass="154552">MPPIRKKGNDIQKIKALEPCKHDGALQFTDVPQRLRQIKAMDNESCSCKTHTLLYGTISNGLAVQFPIGLSFGAAASGRPDLRIELVRLRWGNTEGACVGHRSPDHQAHLEHLRTNPWVSSPRFRSTTHSNQLVCARDNRRGTRAATDGREAQPSITAAAAAAGVAVHCTCAHQHSLGGGGGANSIGRYASTAGALLLFSVLQRDAVATVGPSLVLPGLAVLAAELTSAAVKAVAAAVPPPAADPDPDLDPRSYSHRLTVPVAGREEEPIPLPPAGRNWRRRLGGIKAGVGHVSRAAAASLERILGASALLSLAARTWRTVHASSAALAEAVADLTAVGLSYSCLARHAQLGRLPPGRTREMAWRKLHKAAAQRLAHHLGDLPEQPPLGPALAALQRCSIAAGLAVDGVPLCGALDALAAYGGGCTAATAAAVGSGPTSWECGGGDGGGGGRRSRQLLLSFSYSDRRRRHPRRRHAAAAAAARADSTNEHFATTATSQGATVDGGGCGISTAAGGARSGVGDCVVPVTATGDATQLTPEIRSSIQSAATAASAAAATLNDPWDTCSRPTHRCALGSACSETTPAEKRDQNLPPPKPLPASPVSSAASQSPPASTAAASTTRTGSGVARSTTPAASGLSAEVRHQTAPGRLFRVTGATTPSSPASPAHAPAGNAARAAIPATSSHDGAASPLSIPAASQRSSPPPASSTCHLRAFSALTSVVASPAPTHLPPAAAAAAAATDGGGGAEPCDSECSWGSAVSCPTQRPAAIPTTANQATGSTRASAGGGTGAEGTVRTCAMAPVTPGPRRPVGPPIHGNNTGGGHADIRTDASGGLNCTDEAGGAEALAAAEAPPSAFLISWDETSPSSNRHNHHHHHRCRHHIQQEQQQSRPPPLMGPAAAKAQAFQWRNGDACSNNSIIGGGGTVGARHWELPPLTRDFVVQVTRMEQEEVEALGLPLYGRTDHADVRQLQQRPMGPRERLDLACRAAYLLLVFAPFLTLGVALLLLATVLYKPARGGGPGGSGSRWLAQLARGSRRGAWWLLLYGCRCGGAAFIKWGQWAATRVDIFPDDFCEVLSQLHEQAPKHSFSFTRRQMESAFGVPLEVMFEAFDPRPVASGSIAQVHRALMRCSDGRPLEVAVKVVHPKVEIRIRQDFALLQSAAAALGRLPALRSLSLPETFSQFSRTMTAQADLRVEAAHLRRFHANFSGVASQVTTPWPLPGLVRQEVMVESWEVGCSVGRFIRQPGRHNTEIVCLGVDTYLKMLLQDNFVHTDLHPGNIMVRLVGPDGRPLPPERQGPIGAPTLLEAAGRDGDAATTSTTTSPKPSSYTEADSARVQLVLLDFGLAEELTPAVRHHFISFLHHLLRGDGGSAAVHLLCWTSRQQSCRDPAAFVADMVALAAARCDVHSAAGIDLDDVMKSVLRLARKHAVTIDSCYASLVIAVCVIVGFATSLDPCVNLVDAAVPAMLAHALTGRVLGRLYS</sequence>
<evidence type="ECO:0000259" key="3">
    <source>
        <dbReference type="Pfam" id="PF03109"/>
    </source>
</evidence>
<protein>
    <recommendedName>
        <fullName evidence="3">ABC1 atypical kinase-like domain-containing protein</fullName>
    </recommendedName>
</protein>
<proteinExistence type="predicted"/>
<feature type="compositionally biased region" description="Low complexity" evidence="1">
    <location>
        <begin position="600"/>
        <end position="618"/>
    </location>
</feature>
<feature type="region of interest" description="Disordered" evidence="1">
    <location>
        <begin position="738"/>
        <end position="837"/>
    </location>
</feature>
<dbReference type="Pfam" id="PF03109">
    <property type="entry name" value="ABC1"/>
    <property type="match status" value="1"/>
</dbReference>
<feature type="region of interest" description="Disordered" evidence="1">
    <location>
        <begin position="580"/>
        <end position="708"/>
    </location>
</feature>
<keyword evidence="2" id="KW-1133">Transmembrane helix</keyword>
<feature type="domain" description="ABC1 atypical kinase-like" evidence="3">
    <location>
        <begin position="1079"/>
        <end position="1369"/>
    </location>
</feature>
<organism evidence="4 5">
    <name type="scientific">Volvox reticuliferus</name>
    <dbReference type="NCBI Taxonomy" id="1737510"/>
    <lineage>
        <taxon>Eukaryota</taxon>
        <taxon>Viridiplantae</taxon>
        <taxon>Chlorophyta</taxon>
        <taxon>core chlorophytes</taxon>
        <taxon>Chlorophyceae</taxon>
        <taxon>CS clade</taxon>
        <taxon>Chlamydomonadales</taxon>
        <taxon>Volvocaceae</taxon>
        <taxon>Volvox</taxon>
    </lineage>
</organism>
<evidence type="ECO:0000313" key="5">
    <source>
        <dbReference type="Proteomes" id="UP000722791"/>
    </source>
</evidence>
<dbReference type="EMBL" id="BNCQ01000008">
    <property type="protein sequence ID" value="GIM00515.1"/>
    <property type="molecule type" value="Genomic_DNA"/>
</dbReference>
<dbReference type="InterPro" id="IPR052402">
    <property type="entry name" value="ADCK_kinase"/>
</dbReference>
<feature type="transmembrane region" description="Helical" evidence="2">
    <location>
        <begin position="1430"/>
        <end position="1451"/>
    </location>
</feature>
<feature type="compositionally biased region" description="Low complexity" evidence="1">
    <location>
        <begin position="656"/>
        <end position="681"/>
    </location>
</feature>
<dbReference type="InterPro" id="IPR011009">
    <property type="entry name" value="Kinase-like_dom_sf"/>
</dbReference>
<gene>
    <name evidence="4" type="ORF">Vretimale_5517</name>
</gene>
<dbReference type="PANTHER" id="PTHR45890">
    <property type="entry name" value="AARF DOMAIN CONTAINING KINASE 2 (PREDICTED)"/>
    <property type="match status" value="1"/>
</dbReference>
<feature type="region of interest" description="Disordered" evidence="1">
    <location>
        <begin position="859"/>
        <end position="896"/>
    </location>
</feature>
<evidence type="ECO:0000256" key="2">
    <source>
        <dbReference type="SAM" id="Phobius"/>
    </source>
</evidence>